<dbReference type="InterPro" id="IPR036683">
    <property type="entry name" value="CO_DH_flav_C_dom_sf"/>
</dbReference>
<accession>A0A382EAT7</accession>
<feature type="non-terminal residue" evidence="5">
    <location>
        <position position="1"/>
    </location>
</feature>
<dbReference type="SMART" id="SM01092">
    <property type="entry name" value="CO_deh_flav_C"/>
    <property type="match status" value="1"/>
</dbReference>
<dbReference type="PANTHER" id="PTHR42659:SF2">
    <property type="entry name" value="XANTHINE DEHYDROGENASE SUBUNIT C-RELATED"/>
    <property type="match status" value="1"/>
</dbReference>
<feature type="domain" description="CO dehydrogenase flavoprotein C-terminal" evidence="4">
    <location>
        <begin position="30"/>
        <end position="132"/>
    </location>
</feature>
<keyword evidence="2" id="KW-0274">FAD</keyword>
<dbReference type="GO" id="GO:0016491">
    <property type="term" value="F:oxidoreductase activity"/>
    <property type="evidence" value="ECO:0007669"/>
    <property type="project" value="UniProtKB-KW"/>
</dbReference>
<sequence length="148" mass="15955">FVEDLYQTALAPNEILTEVRFKRPPINSSGAYAGFKRCAPAYPTATAGVQITLTDNNLCQDVRIALGSAGLTPIHATDAENVLRGKALNAETINQATEAAVSAAQPVEDMRGSEGFKRSVLAVLVKRAIDAATRRCKGEKVEMSHEYY</sequence>
<evidence type="ECO:0000256" key="2">
    <source>
        <dbReference type="ARBA" id="ARBA00022827"/>
    </source>
</evidence>
<proteinExistence type="predicted"/>
<dbReference type="AlphaFoldDB" id="A0A382EAT7"/>
<protein>
    <recommendedName>
        <fullName evidence="4">CO dehydrogenase flavoprotein C-terminal domain-containing protein</fullName>
    </recommendedName>
</protein>
<dbReference type="InterPro" id="IPR051312">
    <property type="entry name" value="Diverse_Substr_Oxidored"/>
</dbReference>
<name>A0A382EAT7_9ZZZZ</name>
<gene>
    <name evidence="5" type="ORF">METZ01_LOCUS200770</name>
</gene>
<dbReference type="InterPro" id="IPR005107">
    <property type="entry name" value="CO_DH_flav_C"/>
</dbReference>
<keyword evidence="1" id="KW-0285">Flavoprotein</keyword>
<dbReference type="Gene3D" id="3.30.390.50">
    <property type="entry name" value="CO dehydrogenase flavoprotein, C-terminal domain"/>
    <property type="match status" value="1"/>
</dbReference>
<dbReference type="SUPFAM" id="SSF55447">
    <property type="entry name" value="CO dehydrogenase flavoprotein C-terminal domain-like"/>
    <property type="match status" value="1"/>
</dbReference>
<evidence type="ECO:0000256" key="3">
    <source>
        <dbReference type="ARBA" id="ARBA00023002"/>
    </source>
</evidence>
<organism evidence="5">
    <name type="scientific">marine metagenome</name>
    <dbReference type="NCBI Taxonomy" id="408172"/>
    <lineage>
        <taxon>unclassified sequences</taxon>
        <taxon>metagenomes</taxon>
        <taxon>ecological metagenomes</taxon>
    </lineage>
</organism>
<keyword evidence="3" id="KW-0560">Oxidoreductase</keyword>
<dbReference type="EMBL" id="UINC01043622">
    <property type="protein sequence ID" value="SVB47916.1"/>
    <property type="molecule type" value="Genomic_DNA"/>
</dbReference>
<evidence type="ECO:0000256" key="1">
    <source>
        <dbReference type="ARBA" id="ARBA00022630"/>
    </source>
</evidence>
<evidence type="ECO:0000259" key="4">
    <source>
        <dbReference type="SMART" id="SM01092"/>
    </source>
</evidence>
<dbReference type="PANTHER" id="PTHR42659">
    <property type="entry name" value="XANTHINE DEHYDROGENASE SUBUNIT C-RELATED"/>
    <property type="match status" value="1"/>
</dbReference>
<reference evidence="5" key="1">
    <citation type="submission" date="2018-05" db="EMBL/GenBank/DDBJ databases">
        <authorList>
            <person name="Lanie J.A."/>
            <person name="Ng W.-L."/>
            <person name="Kazmierczak K.M."/>
            <person name="Andrzejewski T.M."/>
            <person name="Davidsen T.M."/>
            <person name="Wayne K.J."/>
            <person name="Tettelin H."/>
            <person name="Glass J.I."/>
            <person name="Rusch D."/>
            <person name="Podicherti R."/>
            <person name="Tsui H.-C.T."/>
            <person name="Winkler M.E."/>
        </authorList>
    </citation>
    <scope>NUCLEOTIDE SEQUENCE</scope>
</reference>
<dbReference type="Pfam" id="PF03450">
    <property type="entry name" value="CO_deh_flav_C"/>
    <property type="match status" value="1"/>
</dbReference>
<evidence type="ECO:0000313" key="5">
    <source>
        <dbReference type="EMBL" id="SVB47916.1"/>
    </source>
</evidence>